<proteinExistence type="predicted"/>
<feature type="compositionally biased region" description="Polar residues" evidence="1">
    <location>
        <begin position="53"/>
        <end position="69"/>
    </location>
</feature>
<organism evidence="2 3">
    <name type="scientific">Acaulospora morrowiae</name>
    <dbReference type="NCBI Taxonomy" id="94023"/>
    <lineage>
        <taxon>Eukaryota</taxon>
        <taxon>Fungi</taxon>
        <taxon>Fungi incertae sedis</taxon>
        <taxon>Mucoromycota</taxon>
        <taxon>Glomeromycotina</taxon>
        <taxon>Glomeromycetes</taxon>
        <taxon>Diversisporales</taxon>
        <taxon>Acaulosporaceae</taxon>
        <taxon>Acaulospora</taxon>
    </lineage>
</organism>
<protein>
    <submittedName>
        <fullName evidence="2">2488_t:CDS:1</fullName>
    </submittedName>
</protein>
<evidence type="ECO:0000256" key="1">
    <source>
        <dbReference type="SAM" id="MobiDB-lite"/>
    </source>
</evidence>
<feature type="non-terminal residue" evidence="2">
    <location>
        <position position="1"/>
    </location>
</feature>
<dbReference type="AlphaFoldDB" id="A0A9N9P3K7"/>
<evidence type="ECO:0000313" key="3">
    <source>
        <dbReference type="Proteomes" id="UP000789342"/>
    </source>
</evidence>
<sequence length="166" mass="18134">TATRPPPRFESQNSPGSLKAPSPGVEELITVAGTNTERNTKRAVGKRRRKTNDSVVLTENSEEGASQPCQKKRILPPRKVGTLASVLAEEVAAEQESKEPTVTGETYLMLTSDENIIKACDVVEEREVGEEISMKKNGNNKTEIPVPSFKLWDEDVGSGLRSKAQE</sequence>
<accession>A0A9N9P3K7</accession>
<evidence type="ECO:0000313" key="2">
    <source>
        <dbReference type="EMBL" id="CAG8788331.1"/>
    </source>
</evidence>
<feature type="non-terminal residue" evidence="2">
    <location>
        <position position="166"/>
    </location>
</feature>
<comment type="caution">
    <text evidence="2">The sequence shown here is derived from an EMBL/GenBank/DDBJ whole genome shotgun (WGS) entry which is preliminary data.</text>
</comment>
<gene>
    <name evidence="2" type="ORF">AMORRO_LOCUS17921</name>
</gene>
<reference evidence="2" key="1">
    <citation type="submission" date="2021-06" db="EMBL/GenBank/DDBJ databases">
        <authorList>
            <person name="Kallberg Y."/>
            <person name="Tangrot J."/>
            <person name="Rosling A."/>
        </authorList>
    </citation>
    <scope>NUCLEOTIDE SEQUENCE</scope>
    <source>
        <strain evidence="2">CL551</strain>
    </source>
</reference>
<feature type="region of interest" description="Disordered" evidence="1">
    <location>
        <begin position="1"/>
        <end position="72"/>
    </location>
</feature>
<dbReference type="OrthoDB" id="10550856at2759"/>
<feature type="compositionally biased region" description="Basic residues" evidence="1">
    <location>
        <begin position="41"/>
        <end position="50"/>
    </location>
</feature>
<dbReference type="EMBL" id="CAJVPV010058894">
    <property type="protein sequence ID" value="CAG8788331.1"/>
    <property type="molecule type" value="Genomic_DNA"/>
</dbReference>
<name>A0A9N9P3K7_9GLOM</name>
<dbReference type="Proteomes" id="UP000789342">
    <property type="component" value="Unassembled WGS sequence"/>
</dbReference>
<keyword evidence="3" id="KW-1185">Reference proteome</keyword>